<name>A0ABT4BCE7_9ACTN</name>
<protein>
    <submittedName>
        <fullName evidence="1">Ester cyclase</fullName>
    </submittedName>
</protein>
<evidence type="ECO:0000313" key="2">
    <source>
        <dbReference type="Proteomes" id="UP001151002"/>
    </source>
</evidence>
<reference evidence="1" key="1">
    <citation type="submission" date="2022-11" db="EMBL/GenBank/DDBJ databases">
        <authorList>
            <person name="Somphong A."/>
            <person name="Phongsopitanun W."/>
        </authorList>
    </citation>
    <scope>NUCLEOTIDE SEQUENCE</scope>
    <source>
        <strain evidence="1">Pm04-4</strain>
    </source>
</reference>
<sequence length="130" mass="15094">MTIAGLRQIYSAYLEAANAREFDRMTEFVHDTISFNGEIITRDEYVAAMRQAVDSVQNYFWHLDDLIIEDGRVAARLTVTGTPVKEWLGLQPTGRDVTFTECSFYQFRDGRFDHMWYVLDFPAIRKQLAA</sequence>
<gene>
    <name evidence="1" type="ORF">OWR29_37175</name>
</gene>
<dbReference type="RefSeq" id="WP_267568198.1">
    <property type="nucleotide sequence ID" value="NZ_JAPNTZ010000016.1"/>
</dbReference>
<evidence type="ECO:0000313" key="1">
    <source>
        <dbReference type="EMBL" id="MCY1143667.1"/>
    </source>
</evidence>
<accession>A0ABT4BCE7</accession>
<dbReference type="Pfam" id="PF07366">
    <property type="entry name" value="SnoaL"/>
    <property type="match status" value="1"/>
</dbReference>
<dbReference type="Gene3D" id="3.10.450.50">
    <property type="match status" value="1"/>
</dbReference>
<dbReference type="InterPro" id="IPR009959">
    <property type="entry name" value="Cyclase_SnoaL-like"/>
</dbReference>
<comment type="caution">
    <text evidence="1">The sequence shown here is derived from an EMBL/GenBank/DDBJ whole genome shotgun (WGS) entry which is preliminary data.</text>
</comment>
<dbReference type="InterPro" id="IPR032710">
    <property type="entry name" value="NTF2-like_dom_sf"/>
</dbReference>
<dbReference type="EMBL" id="JAPNTZ010000016">
    <property type="protein sequence ID" value="MCY1143667.1"/>
    <property type="molecule type" value="Genomic_DNA"/>
</dbReference>
<organism evidence="1 2">
    <name type="scientific">Paractinoplanes pyxinae</name>
    <dbReference type="NCBI Taxonomy" id="2997416"/>
    <lineage>
        <taxon>Bacteria</taxon>
        <taxon>Bacillati</taxon>
        <taxon>Actinomycetota</taxon>
        <taxon>Actinomycetes</taxon>
        <taxon>Micromonosporales</taxon>
        <taxon>Micromonosporaceae</taxon>
        <taxon>Paractinoplanes</taxon>
    </lineage>
</organism>
<keyword evidence="2" id="KW-1185">Reference proteome</keyword>
<dbReference type="SUPFAM" id="SSF54427">
    <property type="entry name" value="NTF2-like"/>
    <property type="match status" value="1"/>
</dbReference>
<dbReference type="Proteomes" id="UP001151002">
    <property type="component" value="Unassembled WGS sequence"/>
</dbReference>
<proteinExistence type="predicted"/>